<dbReference type="RefSeq" id="XP_033394652.1">
    <property type="nucleotide sequence ID" value="XM_033547136.1"/>
</dbReference>
<dbReference type="Proteomes" id="UP000799438">
    <property type="component" value="Unassembled WGS sequence"/>
</dbReference>
<evidence type="ECO:0000313" key="2">
    <source>
        <dbReference type="Proteomes" id="UP000799438"/>
    </source>
</evidence>
<name>A0A6A6B3Z3_9PEZI</name>
<keyword evidence="2" id="KW-1185">Reference proteome</keyword>
<accession>A0A6A6B3Z3</accession>
<dbReference type="AlphaFoldDB" id="A0A6A6B3Z3"/>
<gene>
    <name evidence="1" type="ORF">K452DRAFT_78294</name>
</gene>
<evidence type="ECO:0000313" key="1">
    <source>
        <dbReference type="EMBL" id="KAF2138939.1"/>
    </source>
</evidence>
<reference evidence="1" key="1">
    <citation type="journal article" date="2020" name="Stud. Mycol.">
        <title>101 Dothideomycetes genomes: a test case for predicting lifestyles and emergence of pathogens.</title>
        <authorList>
            <person name="Haridas S."/>
            <person name="Albert R."/>
            <person name="Binder M."/>
            <person name="Bloem J."/>
            <person name="Labutti K."/>
            <person name="Salamov A."/>
            <person name="Andreopoulos B."/>
            <person name="Baker S."/>
            <person name="Barry K."/>
            <person name="Bills G."/>
            <person name="Bluhm B."/>
            <person name="Cannon C."/>
            <person name="Castanera R."/>
            <person name="Culley D."/>
            <person name="Daum C."/>
            <person name="Ezra D."/>
            <person name="Gonzalez J."/>
            <person name="Henrissat B."/>
            <person name="Kuo A."/>
            <person name="Liang C."/>
            <person name="Lipzen A."/>
            <person name="Lutzoni F."/>
            <person name="Magnuson J."/>
            <person name="Mondo S."/>
            <person name="Nolan M."/>
            <person name="Ohm R."/>
            <person name="Pangilinan J."/>
            <person name="Park H.-J."/>
            <person name="Ramirez L."/>
            <person name="Alfaro M."/>
            <person name="Sun H."/>
            <person name="Tritt A."/>
            <person name="Yoshinaga Y."/>
            <person name="Zwiers L.-H."/>
            <person name="Turgeon B."/>
            <person name="Goodwin S."/>
            <person name="Spatafora J."/>
            <person name="Crous P."/>
            <person name="Grigoriev I."/>
        </authorList>
    </citation>
    <scope>NUCLEOTIDE SEQUENCE</scope>
    <source>
        <strain evidence="1">CBS 121167</strain>
    </source>
</reference>
<protein>
    <submittedName>
        <fullName evidence="1">Uncharacterized protein</fullName>
    </submittedName>
</protein>
<proteinExistence type="predicted"/>
<dbReference type="GeneID" id="54304643"/>
<organism evidence="1 2">
    <name type="scientific">Aplosporella prunicola CBS 121167</name>
    <dbReference type="NCBI Taxonomy" id="1176127"/>
    <lineage>
        <taxon>Eukaryota</taxon>
        <taxon>Fungi</taxon>
        <taxon>Dikarya</taxon>
        <taxon>Ascomycota</taxon>
        <taxon>Pezizomycotina</taxon>
        <taxon>Dothideomycetes</taxon>
        <taxon>Dothideomycetes incertae sedis</taxon>
        <taxon>Botryosphaeriales</taxon>
        <taxon>Aplosporellaceae</taxon>
        <taxon>Aplosporella</taxon>
    </lineage>
</organism>
<dbReference type="EMBL" id="ML995494">
    <property type="protein sequence ID" value="KAF2138939.1"/>
    <property type="molecule type" value="Genomic_DNA"/>
</dbReference>
<sequence>MSRRLRLRVSLANPRGAHHAVFLWAPAICQDRPALGSSLVGVSPLFSAASAWLYSTLDQAYLLLLEVVAGRSVGRSLVRGRAGSFVLLAVVRVCLGCLYDCGSFAPGSS</sequence>